<dbReference type="PROSITE" id="PS00109">
    <property type="entry name" value="PROTEIN_KINASE_TYR"/>
    <property type="match status" value="1"/>
</dbReference>
<dbReference type="AlphaFoldDB" id="A0A6J4UFJ2"/>
<accession>A0A6J4UFJ2</accession>
<dbReference type="InterPro" id="IPR008266">
    <property type="entry name" value="Tyr_kinase_AS"/>
</dbReference>
<evidence type="ECO:0000256" key="1">
    <source>
        <dbReference type="SAM" id="MobiDB-lite"/>
    </source>
</evidence>
<proteinExistence type="predicted"/>
<sequence length="785" mass="86486">MDRIARFQNALLQPDVPEFQILGVRPELDHAGRPVVVAGNNAMVAKLIRRDGRHVAFRAVDNSDMGGDWLLRHTALQQGLNQGIRQWIPAGIRVVRGRSFADVVHPGDDVRAGRSTAAVAMEWIEGPTLMHTVDRAARAGNAAVLRALGKALRECMEGLAAESFVHGDITAHNIIVRPSGRLTVVDFDTATWPGSPLGPGGTGAPGYRHPTATLPGSQRDEFATLVLLTSLAVLADEPDLRRSFGDPVSAPDGVLIFSPWDLQDLQASPAYADISARVSGETAELMQRLAQACQSTADNLPGVLDGTLRVAVSPVSQQPEPSFEKTWHLDSALERIRSRYGPATLDGAPAGASVSKKRDGETLSRSGAGGWPEVVSPDVSGSGLWRPGNEDDRIRLVKAIERDDENEVAWLWARLASDPFAVMHAGRVEDVLARGYHRRIDHEVNRGHDDQVIALAEEASERNLPLPRTARVAVRSARERRDVRAELERALREDDTEALADLAVSGRLVVLGDADRISLQRVLRAIERPILDRALATDDDRIIMHAYDPALFDGDLSLGREERERIELASTRQAWVDAVRTALKQRRTHELFDLFTSPPQGGAERLGLAERRRIRREIERRRALDDLAQAVKGEDDEAIIVALNKVERVGARITDRFTWGAIQRVVERVSVIEELSDVIEQRPLDYVRLAQLLSVVRSLGLTGDPRLQGDVSVDALQRHVVRFAHVRRLRAALQRDNDIAIVVAAIPDPYDALDELTEEERDRVAAAIIARRAVDRHFVDARVAS</sequence>
<dbReference type="GO" id="GO:0005524">
    <property type="term" value="F:ATP binding"/>
    <property type="evidence" value="ECO:0007669"/>
    <property type="project" value="InterPro"/>
</dbReference>
<evidence type="ECO:0000259" key="2">
    <source>
        <dbReference type="PROSITE" id="PS50011"/>
    </source>
</evidence>
<dbReference type="GO" id="GO:0004672">
    <property type="term" value="F:protein kinase activity"/>
    <property type="evidence" value="ECO:0007669"/>
    <property type="project" value="InterPro"/>
</dbReference>
<feature type="domain" description="Protein kinase" evidence="2">
    <location>
        <begin position="30"/>
        <end position="323"/>
    </location>
</feature>
<gene>
    <name evidence="3" type="ORF">AVDCRST_MAG43-725</name>
</gene>
<dbReference type="Gene3D" id="1.10.510.10">
    <property type="entry name" value="Transferase(Phosphotransferase) domain 1"/>
    <property type="match status" value="1"/>
</dbReference>
<dbReference type="InterPro" id="IPR011009">
    <property type="entry name" value="Kinase-like_dom_sf"/>
</dbReference>
<protein>
    <recommendedName>
        <fullName evidence="2">Protein kinase domain-containing protein</fullName>
    </recommendedName>
</protein>
<evidence type="ECO:0000313" key="3">
    <source>
        <dbReference type="EMBL" id="CAA9548292.1"/>
    </source>
</evidence>
<feature type="region of interest" description="Disordered" evidence="1">
    <location>
        <begin position="344"/>
        <end position="387"/>
    </location>
</feature>
<organism evidence="3">
    <name type="scientific">uncultured Thermomicrobiales bacterium</name>
    <dbReference type="NCBI Taxonomy" id="1645740"/>
    <lineage>
        <taxon>Bacteria</taxon>
        <taxon>Pseudomonadati</taxon>
        <taxon>Thermomicrobiota</taxon>
        <taxon>Thermomicrobia</taxon>
        <taxon>Thermomicrobiales</taxon>
        <taxon>environmental samples</taxon>
    </lineage>
</organism>
<dbReference type="PROSITE" id="PS50011">
    <property type="entry name" value="PROTEIN_KINASE_DOM"/>
    <property type="match status" value="1"/>
</dbReference>
<dbReference type="EMBL" id="CADCWI010000041">
    <property type="protein sequence ID" value="CAA9548292.1"/>
    <property type="molecule type" value="Genomic_DNA"/>
</dbReference>
<dbReference type="SUPFAM" id="SSF56112">
    <property type="entry name" value="Protein kinase-like (PK-like)"/>
    <property type="match status" value="1"/>
</dbReference>
<reference evidence="3" key="1">
    <citation type="submission" date="2020-02" db="EMBL/GenBank/DDBJ databases">
        <authorList>
            <person name="Meier V. D."/>
        </authorList>
    </citation>
    <scope>NUCLEOTIDE SEQUENCE</scope>
    <source>
        <strain evidence="3">AVDCRST_MAG43</strain>
    </source>
</reference>
<dbReference type="InterPro" id="IPR000719">
    <property type="entry name" value="Prot_kinase_dom"/>
</dbReference>
<name>A0A6J4UFJ2_9BACT</name>